<dbReference type="EnsemblBacteria" id="ABA53098">
    <property type="protein sequence ID" value="ABA53098"/>
    <property type="gene ID" value="BURPS1710b_A2537"/>
</dbReference>
<sequence>MGKRRRLLYADACGLGRRGLRGDQRRGGPALRERLGRGACAAGARSQRAADASRKCCWKAGRDGASAPRMARMRRRARVRGVNVDRPKRSRMAITAWAASSCRGWMTYRRRAQRARRAWPANAANAAIATCRRRRRNRTTSRGQAKHVRMCGATGGGTSAARAATSRGHRDFSARGRRAISKFDAATAAAIRPTFAGRRACRALSPSRARQTLREIGAQDRHAGRFLVANDIVDADHLADLGFARAARQQVARQHEDRRPRIVGRAHGLDRIGGVAAVEHPFGDDCIECLALQRIGERVDAAEARGHEALFVEIAADFVGAHAIGVDHGDEQPVAFRAARVDLDLVNVVRVLVEHAGMAQHAPAALLFVRDELGARAGIEEPADPCGARDLGDARIQHRVARAGADHAGIERLRAEQLRGGLAIRFGDFLDLRERPGTAAAQFAMPLRKAQVENPAELGRLLALADAVAGHQLAYALGDRKGIRGDCFVGHTAGTDRIE</sequence>
<dbReference type="HOGENOM" id="CLU_545943_0_0_4"/>
<dbReference type="KEGG" id="bpm:BURPS1710b_A2537"/>
<accession>Q3JFG6</accession>
<evidence type="ECO:0000313" key="2">
    <source>
        <dbReference type="Proteomes" id="UP000002700"/>
    </source>
</evidence>
<dbReference type="AlphaFoldDB" id="Q3JFG6"/>
<reference evidence="1 2" key="1">
    <citation type="submission" date="2005-09" db="EMBL/GenBank/DDBJ databases">
        <authorList>
            <person name="Woods D.E."/>
            <person name="Nierman W.C."/>
        </authorList>
    </citation>
    <scope>NUCLEOTIDE SEQUENCE [LARGE SCALE GENOMIC DNA]</scope>
    <source>
        <strain evidence="1 2">1710b</strain>
    </source>
</reference>
<dbReference type="Proteomes" id="UP000002700">
    <property type="component" value="Chromosome II"/>
</dbReference>
<gene>
    <name evidence="1" type="ordered locus">BURPS1710b_A2537</name>
</gene>
<protein>
    <submittedName>
        <fullName evidence="1">Uncharacterized protein</fullName>
    </submittedName>
</protein>
<organism evidence="1 2">
    <name type="scientific">Burkholderia pseudomallei (strain 1710b)</name>
    <dbReference type="NCBI Taxonomy" id="320372"/>
    <lineage>
        <taxon>Bacteria</taxon>
        <taxon>Pseudomonadati</taxon>
        <taxon>Pseudomonadota</taxon>
        <taxon>Betaproteobacteria</taxon>
        <taxon>Burkholderiales</taxon>
        <taxon>Burkholderiaceae</taxon>
        <taxon>Burkholderia</taxon>
        <taxon>pseudomallei group</taxon>
    </lineage>
</organism>
<proteinExistence type="predicted"/>
<dbReference type="EMBL" id="CP000125">
    <property type="protein sequence ID" value="ABA53098.1"/>
    <property type="molecule type" value="Genomic_DNA"/>
</dbReference>
<evidence type="ECO:0000313" key="1">
    <source>
        <dbReference type="EMBL" id="ABA53098.1"/>
    </source>
</evidence>
<name>Q3JFG6_BURP1</name>